<dbReference type="GO" id="GO:0008253">
    <property type="term" value="F:5'-nucleotidase activity"/>
    <property type="evidence" value="ECO:0007669"/>
    <property type="project" value="UniProtKB-EC"/>
</dbReference>
<accession>A0A2X1RNZ2</accession>
<dbReference type="PANTHER" id="PTHR11575:SF46">
    <property type="entry name" value="PROTEIN USHA"/>
    <property type="match status" value="1"/>
</dbReference>
<dbReference type="EC" id="3.1.3.5" evidence="2"/>
<evidence type="ECO:0000313" key="3">
    <source>
        <dbReference type="Proteomes" id="UP000249936"/>
    </source>
</evidence>
<evidence type="ECO:0000313" key="2">
    <source>
        <dbReference type="EMBL" id="SPX41277.1"/>
    </source>
</evidence>
<reference evidence="2 3" key="1">
    <citation type="submission" date="2018-06" db="EMBL/GenBank/DDBJ databases">
        <authorList>
            <consortium name="Pathogen Informatics"/>
            <person name="Doyle S."/>
        </authorList>
    </citation>
    <scope>NUCLEOTIDE SEQUENCE [LARGE SCALE GENOMIC DNA]</scope>
    <source>
        <strain evidence="2 3">NCTC11872</strain>
    </source>
</reference>
<proteinExistence type="predicted"/>
<dbReference type="EMBL" id="UASK01000004">
    <property type="protein sequence ID" value="SPX41277.1"/>
    <property type="molecule type" value="Genomic_DNA"/>
</dbReference>
<dbReference type="SUPFAM" id="SSF55816">
    <property type="entry name" value="5'-nucleotidase (syn. UDP-sugar hydrolase), C-terminal domain"/>
    <property type="match status" value="1"/>
</dbReference>
<sequence length="212" mass="23538">MVQQNRIPNKAGSNPEGSIATRFIAETMYNELKTVDLTIQNAGGVRADILPGNVTFNDAYTFLPFGNTLYTYKMEGSLVKQVLEDAMQFALVDGSTGAFPYGAGIRYEANETPNAEGKRLVSVEVLNKQTQQWEPIDDNKRYLVGTNAYVAGGKDGYKTFGKLFNDPKYEGVDTYLPDAESFIKFMKKHPHFEAYTSSNVKFNASTDALPKK</sequence>
<dbReference type="Proteomes" id="UP000249936">
    <property type="component" value="Unassembled WGS sequence"/>
</dbReference>
<protein>
    <submittedName>
        <fullName evidence="2">NAD nucleotidase</fullName>
        <ecNumber evidence="2">3.1.3.5</ecNumber>
    </submittedName>
</protein>
<dbReference type="InterPro" id="IPR006179">
    <property type="entry name" value="5_nucleotidase/apyrase"/>
</dbReference>
<evidence type="ECO:0000259" key="1">
    <source>
        <dbReference type="Pfam" id="PF02872"/>
    </source>
</evidence>
<organism evidence="2 3">
    <name type="scientific">Haemophilus influenzae</name>
    <dbReference type="NCBI Taxonomy" id="727"/>
    <lineage>
        <taxon>Bacteria</taxon>
        <taxon>Pseudomonadati</taxon>
        <taxon>Pseudomonadota</taxon>
        <taxon>Gammaproteobacteria</taxon>
        <taxon>Pasteurellales</taxon>
        <taxon>Pasteurellaceae</taxon>
        <taxon>Haemophilus</taxon>
    </lineage>
</organism>
<dbReference type="InterPro" id="IPR008334">
    <property type="entry name" value="5'-Nucleotdase_C"/>
</dbReference>
<dbReference type="GO" id="GO:0009166">
    <property type="term" value="P:nucleotide catabolic process"/>
    <property type="evidence" value="ECO:0007669"/>
    <property type="project" value="InterPro"/>
</dbReference>
<dbReference type="GO" id="GO:0008768">
    <property type="term" value="F:UDP-sugar diphosphatase activity"/>
    <property type="evidence" value="ECO:0007669"/>
    <property type="project" value="TreeGrafter"/>
</dbReference>
<dbReference type="Gene3D" id="3.90.780.10">
    <property type="entry name" value="5'-Nucleotidase, C-terminal domain"/>
    <property type="match status" value="1"/>
</dbReference>
<dbReference type="GO" id="GO:0030288">
    <property type="term" value="C:outer membrane-bounded periplasmic space"/>
    <property type="evidence" value="ECO:0007669"/>
    <property type="project" value="TreeGrafter"/>
</dbReference>
<feature type="domain" description="5'-Nucleotidase C-terminal" evidence="1">
    <location>
        <begin position="21"/>
        <end position="161"/>
    </location>
</feature>
<name>A0A2X1RNZ2_HAEIF</name>
<dbReference type="PANTHER" id="PTHR11575">
    <property type="entry name" value="5'-NUCLEOTIDASE-RELATED"/>
    <property type="match status" value="1"/>
</dbReference>
<keyword evidence="2" id="KW-0378">Hydrolase</keyword>
<dbReference type="AlphaFoldDB" id="A0A2X1RNZ2"/>
<dbReference type="InterPro" id="IPR036907">
    <property type="entry name" value="5'-Nucleotdase_C_sf"/>
</dbReference>
<dbReference type="PRINTS" id="PR01607">
    <property type="entry name" value="APYRASEFAMLY"/>
</dbReference>
<dbReference type="Pfam" id="PF02872">
    <property type="entry name" value="5_nucleotid_C"/>
    <property type="match status" value="1"/>
</dbReference>
<gene>
    <name evidence="2" type="ORF">NCTC11872_00874</name>
</gene>